<name>A0A376BKX9_9NEIS</name>
<dbReference type="InterPro" id="IPR047109">
    <property type="entry name" value="CAD-like"/>
</dbReference>
<dbReference type="PROSITE" id="PS00059">
    <property type="entry name" value="ADH_ZINC"/>
    <property type="match status" value="1"/>
</dbReference>
<dbReference type="RefSeq" id="WP_281268602.1">
    <property type="nucleotide sequence ID" value="NZ_CP091519.2"/>
</dbReference>
<dbReference type="SUPFAM" id="SSF50129">
    <property type="entry name" value="GroES-like"/>
    <property type="match status" value="1"/>
</dbReference>
<dbReference type="Proteomes" id="UP000254209">
    <property type="component" value="Unassembled WGS sequence"/>
</dbReference>
<evidence type="ECO:0000256" key="1">
    <source>
        <dbReference type="ARBA" id="ARBA00022723"/>
    </source>
</evidence>
<dbReference type="SUPFAM" id="SSF51735">
    <property type="entry name" value="NAD(P)-binding Rossmann-fold domains"/>
    <property type="match status" value="1"/>
</dbReference>
<dbReference type="Gene3D" id="3.90.180.10">
    <property type="entry name" value="Medium-chain alcohol dehydrogenases, catalytic domain"/>
    <property type="match status" value="1"/>
</dbReference>
<organism evidence="5 6">
    <name type="scientific">Alysiella crassa</name>
    <dbReference type="NCBI Taxonomy" id="153491"/>
    <lineage>
        <taxon>Bacteria</taxon>
        <taxon>Pseudomonadati</taxon>
        <taxon>Pseudomonadota</taxon>
        <taxon>Betaproteobacteria</taxon>
        <taxon>Neisseriales</taxon>
        <taxon>Neisseriaceae</taxon>
        <taxon>Alysiella</taxon>
    </lineage>
</organism>
<feature type="domain" description="Alcohol dehydrogenase-like N-terminal" evidence="4">
    <location>
        <begin position="8"/>
        <end position="101"/>
    </location>
</feature>
<evidence type="ECO:0000259" key="4">
    <source>
        <dbReference type="Pfam" id="PF08240"/>
    </source>
</evidence>
<sequence>MARNDWGWTQHYPLVPGHEIIGRIAKVGDKADKFKVGDLVGVGCMVDSCRECSPCQHGLEQYCEVGNIGTYGGIDRFDGTPTQGGYSTGVVVSEDFVLKVSEKLDTKAVAPLLCAGITTYSPLRHWNVKAGSKVAVVGLGGLGHMAVKLAKAMGAEVTLFTRSMGKANDAYRLGQAVWCFLSMKTR</sequence>
<dbReference type="GO" id="GO:0008270">
    <property type="term" value="F:zinc ion binding"/>
    <property type="evidence" value="ECO:0007669"/>
    <property type="project" value="InterPro"/>
</dbReference>
<dbReference type="InterPro" id="IPR036291">
    <property type="entry name" value="NAD(P)-bd_dom_sf"/>
</dbReference>
<keyword evidence="6" id="KW-1185">Reference proteome</keyword>
<dbReference type="AlphaFoldDB" id="A0A376BKX9"/>
<keyword evidence="3 5" id="KW-0560">Oxidoreductase</keyword>
<dbReference type="InterPro" id="IPR002328">
    <property type="entry name" value="ADH_Zn_CS"/>
</dbReference>
<dbReference type="Pfam" id="PF08240">
    <property type="entry name" value="ADH_N"/>
    <property type="match status" value="1"/>
</dbReference>
<keyword evidence="1" id="KW-0479">Metal-binding</keyword>
<dbReference type="EC" id="1.1.1.2" evidence="5"/>
<dbReference type="InterPro" id="IPR011032">
    <property type="entry name" value="GroES-like_sf"/>
</dbReference>
<evidence type="ECO:0000256" key="2">
    <source>
        <dbReference type="ARBA" id="ARBA00022833"/>
    </source>
</evidence>
<keyword evidence="2" id="KW-0862">Zinc</keyword>
<reference evidence="5 6" key="1">
    <citation type="submission" date="2018-06" db="EMBL/GenBank/DDBJ databases">
        <authorList>
            <consortium name="Pathogen Informatics"/>
            <person name="Doyle S."/>
        </authorList>
    </citation>
    <scope>NUCLEOTIDE SEQUENCE [LARGE SCALE GENOMIC DNA]</scope>
    <source>
        <strain evidence="5 6">NCTC10283</strain>
    </source>
</reference>
<dbReference type="Gene3D" id="3.40.50.720">
    <property type="entry name" value="NAD(P)-binding Rossmann-like Domain"/>
    <property type="match status" value="1"/>
</dbReference>
<dbReference type="PANTHER" id="PTHR42683">
    <property type="entry name" value="ALDEHYDE REDUCTASE"/>
    <property type="match status" value="1"/>
</dbReference>
<dbReference type="InterPro" id="IPR013154">
    <property type="entry name" value="ADH-like_N"/>
</dbReference>
<evidence type="ECO:0000313" key="6">
    <source>
        <dbReference type="Proteomes" id="UP000254209"/>
    </source>
</evidence>
<protein>
    <submittedName>
        <fullName evidence="5">NADP-dependent alcohol dehydrogenase C 2</fullName>
        <ecNumber evidence="5">1.1.1.2</ecNumber>
    </submittedName>
</protein>
<dbReference type="PROSITE" id="PS00065">
    <property type="entry name" value="D_2_HYDROXYACID_DH_1"/>
    <property type="match status" value="1"/>
</dbReference>
<accession>A0A376BKX9</accession>
<dbReference type="STRING" id="1120980.GCA_000745955_02053"/>
<dbReference type="EMBL" id="UFSO01000002">
    <property type="protein sequence ID" value="SSY70320.1"/>
    <property type="molecule type" value="Genomic_DNA"/>
</dbReference>
<proteinExistence type="predicted"/>
<gene>
    <name evidence="5" type="primary">adhC2_2</name>
    <name evidence="5" type="ORF">NCTC10283_00407</name>
</gene>
<evidence type="ECO:0000256" key="3">
    <source>
        <dbReference type="ARBA" id="ARBA00023002"/>
    </source>
</evidence>
<dbReference type="InterPro" id="IPR029752">
    <property type="entry name" value="D-isomer_DH_CS1"/>
</dbReference>
<evidence type="ECO:0000313" key="5">
    <source>
        <dbReference type="EMBL" id="SSY70320.1"/>
    </source>
</evidence>
<dbReference type="GO" id="GO:0008106">
    <property type="term" value="F:alcohol dehydrogenase (NADP+) activity"/>
    <property type="evidence" value="ECO:0007669"/>
    <property type="project" value="UniProtKB-EC"/>
</dbReference>